<feature type="transmembrane region" description="Helical" evidence="1">
    <location>
        <begin position="54"/>
        <end position="79"/>
    </location>
</feature>
<reference evidence="2" key="2">
    <citation type="submission" date="2020-05" db="UniProtKB">
        <authorList>
            <consortium name="EnsemblMetazoa"/>
        </authorList>
    </citation>
    <scope>IDENTIFICATION</scope>
    <source>
        <strain evidence="2">IAEA</strain>
    </source>
</reference>
<reference evidence="3" key="1">
    <citation type="submission" date="2014-03" db="EMBL/GenBank/DDBJ databases">
        <authorList>
            <person name="Aksoy S."/>
            <person name="Warren W."/>
            <person name="Wilson R.K."/>
        </authorList>
    </citation>
    <scope>NUCLEOTIDE SEQUENCE [LARGE SCALE GENOMIC DNA]</scope>
    <source>
        <strain evidence="3">IAEA</strain>
    </source>
</reference>
<evidence type="ECO:0000313" key="2">
    <source>
        <dbReference type="EnsemblMetazoa" id="GPAI017193-PA"/>
    </source>
</evidence>
<dbReference type="VEuPathDB" id="VectorBase:GPAI017193"/>
<evidence type="ECO:0000256" key="1">
    <source>
        <dbReference type="SAM" id="Phobius"/>
    </source>
</evidence>
<keyword evidence="1" id="KW-0472">Membrane</keyword>
<dbReference type="EnsemblMetazoa" id="GPAI017193-RA">
    <property type="protein sequence ID" value="GPAI017193-PA"/>
    <property type="gene ID" value="GPAI017193"/>
</dbReference>
<evidence type="ECO:0000313" key="3">
    <source>
        <dbReference type="Proteomes" id="UP000092445"/>
    </source>
</evidence>
<proteinExistence type="predicted"/>
<dbReference type="AlphaFoldDB" id="A0A1A9ZJY1"/>
<keyword evidence="1" id="KW-1133">Transmembrane helix</keyword>
<protein>
    <submittedName>
        <fullName evidence="2">Uncharacterized protein</fullName>
    </submittedName>
</protein>
<name>A0A1A9ZJY1_GLOPL</name>
<organism evidence="2 3">
    <name type="scientific">Glossina pallidipes</name>
    <name type="common">Tsetse fly</name>
    <dbReference type="NCBI Taxonomy" id="7398"/>
    <lineage>
        <taxon>Eukaryota</taxon>
        <taxon>Metazoa</taxon>
        <taxon>Ecdysozoa</taxon>
        <taxon>Arthropoda</taxon>
        <taxon>Hexapoda</taxon>
        <taxon>Insecta</taxon>
        <taxon>Pterygota</taxon>
        <taxon>Neoptera</taxon>
        <taxon>Endopterygota</taxon>
        <taxon>Diptera</taxon>
        <taxon>Brachycera</taxon>
        <taxon>Muscomorpha</taxon>
        <taxon>Hippoboscoidea</taxon>
        <taxon>Glossinidae</taxon>
        <taxon>Glossina</taxon>
    </lineage>
</organism>
<keyword evidence="3" id="KW-1185">Reference proteome</keyword>
<dbReference type="Proteomes" id="UP000092445">
    <property type="component" value="Unassembled WGS sequence"/>
</dbReference>
<accession>A0A1A9ZJY1</accession>
<sequence length="200" mass="23348">MKTRIMRKWTSFKLILVLFSIENKTLQNFPSELSSKLYTDEENLCLSNRITSDLVFTTLVWILKYLEVVCVCFSLFIFFKLRFLYCNENHVEIDVIYNLCGNEKASSGHSFYYVYLRREHPLDQVEMTLRLLRSKDGSFEMSYLFIASTDVSDAALERKTDLRGRITSSLHPVEPVVEDWKTIVSADISCARISFFGKED</sequence>
<keyword evidence="1" id="KW-0812">Transmembrane</keyword>